<evidence type="ECO:0000313" key="2">
    <source>
        <dbReference type="Proteomes" id="UP001652623"/>
    </source>
</evidence>
<evidence type="ECO:0000313" key="3">
    <source>
        <dbReference type="RefSeq" id="XP_015897467.3"/>
    </source>
</evidence>
<dbReference type="RefSeq" id="XP_015897467.3">
    <property type="nucleotide sequence ID" value="XM_016041981.4"/>
</dbReference>
<dbReference type="PANTHER" id="PTHR34658:SF2">
    <property type="entry name" value="OS01G0151800 PROTEIN"/>
    <property type="match status" value="1"/>
</dbReference>
<dbReference type="AlphaFoldDB" id="A0A6P4AIR1"/>
<dbReference type="FunCoup" id="A0A6P4AIR1">
    <property type="interactions" value="37"/>
</dbReference>
<keyword evidence="1" id="KW-0812">Transmembrane</keyword>
<dbReference type="InParanoid" id="A0A6P4AIR1"/>
<reference evidence="3" key="1">
    <citation type="submission" date="2025-08" db="UniProtKB">
        <authorList>
            <consortium name="RefSeq"/>
        </authorList>
    </citation>
    <scope>IDENTIFICATION</scope>
    <source>
        <tissue evidence="3">Seedling</tissue>
    </source>
</reference>
<dbReference type="GeneID" id="107431099"/>
<dbReference type="PANTHER" id="PTHR34658">
    <property type="entry name" value="OS01G0151800 PROTEIN"/>
    <property type="match status" value="1"/>
</dbReference>
<dbReference type="Proteomes" id="UP001652623">
    <property type="component" value="Chromosome 6"/>
</dbReference>
<sequence>MYLNHHLLPPNYISHTINPPQSPPKKKKKKMLPSLFASTLSCLRLTTRSPILIYAAAWTALLTLTVAVASFSSEVAFVSAISSSSLFSRVCDTDNYIRVPMDVPGEIFCLPAQRFFKSNIDFIVPPVFAAVIVAGSAFVVRAVALWEDDDDEHIHGLH</sequence>
<keyword evidence="2" id="KW-1185">Reference proteome</keyword>
<accession>A0A6P4AIR1</accession>
<evidence type="ECO:0000256" key="1">
    <source>
        <dbReference type="SAM" id="Phobius"/>
    </source>
</evidence>
<protein>
    <submittedName>
        <fullName evidence="3">Uncharacterized protein LOC107431099</fullName>
    </submittedName>
</protein>
<feature type="transmembrane region" description="Helical" evidence="1">
    <location>
        <begin position="122"/>
        <end position="144"/>
    </location>
</feature>
<keyword evidence="1" id="KW-0472">Membrane</keyword>
<organism evidence="2 3">
    <name type="scientific">Ziziphus jujuba</name>
    <name type="common">Chinese jujube</name>
    <name type="synonym">Ziziphus sativa</name>
    <dbReference type="NCBI Taxonomy" id="326968"/>
    <lineage>
        <taxon>Eukaryota</taxon>
        <taxon>Viridiplantae</taxon>
        <taxon>Streptophyta</taxon>
        <taxon>Embryophyta</taxon>
        <taxon>Tracheophyta</taxon>
        <taxon>Spermatophyta</taxon>
        <taxon>Magnoliopsida</taxon>
        <taxon>eudicotyledons</taxon>
        <taxon>Gunneridae</taxon>
        <taxon>Pentapetalae</taxon>
        <taxon>rosids</taxon>
        <taxon>fabids</taxon>
        <taxon>Rosales</taxon>
        <taxon>Rhamnaceae</taxon>
        <taxon>Paliureae</taxon>
        <taxon>Ziziphus</taxon>
    </lineage>
</organism>
<proteinExistence type="predicted"/>
<keyword evidence="1" id="KW-1133">Transmembrane helix</keyword>
<feature type="transmembrane region" description="Helical" evidence="1">
    <location>
        <begin position="51"/>
        <end position="71"/>
    </location>
</feature>
<gene>
    <name evidence="3" type="primary">LOC107431099</name>
</gene>
<name>A0A6P4AIR1_ZIZJJ</name>
<dbReference type="KEGG" id="zju:107431099"/>